<comment type="similarity">
    <text evidence="2">Belongs to the oligopeptide OPT transporter family.</text>
</comment>
<keyword evidence="4 7" id="KW-0812">Transmembrane</keyword>
<keyword evidence="6 7" id="KW-0472">Membrane</keyword>
<keyword evidence="3" id="KW-0813">Transport</keyword>
<dbReference type="PANTHER" id="PTHR31645">
    <property type="entry name" value="OLIGOPEPTIDE TRANSPORTER YGL114W-RELATED"/>
    <property type="match status" value="1"/>
</dbReference>
<feature type="transmembrane region" description="Helical" evidence="7">
    <location>
        <begin position="329"/>
        <end position="351"/>
    </location>
</feature>
<protein>
    <submittedName>
        <fullName evidence="8">OPT oligopeptide transporter protein-domain-containing protein</fullName>
    </submittedName>
</protein>
<gene>
    <name evidence="8" type="ORF">B0T10DRAFT_419095</name>
</gene>
<evidence type="ECO:0000256" key="7">
    <source>
        <dbReference type="SAM" id="Phobius"/>
    </source>
</evidence>
<evidence type="ECO:0000313" key="8">
    <source>
        <dbReference type="EMBL" id="KAH6868973.1"/>
    </source>
</evidence>
<organism evidence="8 9">
    <name type="scientific">Thelonectria olida</name>
    <dbReference type="NCBI Taxonomy" id="1576542"/>
    <lineage>
        <taxon>Eukaryota</taxon>
        <taxon>Fungi</taxon>
        <taxon>Dikarya</taxon>
        <taxon>Ascomycota</taxon>
        <taxon>Pezizomycotina</taxon>
        <taxon>Sordariomycetes</taxon>
        <taxon>Hypocreomycetidae</taxon>
        <taxon>Hypocreales</taxon>
        <taxon>Nectriaceae</taxon>
        <taxon>Thelonectria</taxon>
    </lineage>
</organism>
<evidence type="ECO:0000256" key="2">
    <source>
        <dbReference type="ARBA" id="ARBA00008807"/>
    </source>
</evidence>
<feature type="transmembrane region" description="Helical" evidence="7">
    <location>
        <begin position="20"/>
        <end position="49"/>
    </location>
</feature>
<dbReference type="GO" id="GO:0035673">
    <property type="term" value="F:oligopeptide transmembrane transporter activity"/>
    <property type="evidence" value="ECO:0007669"/>
    <property type="project" value="InterPro"/>
</dbReference>
<proteinExistence type="inferred from homology"/>
<feature type="transmembrane region" description="Helical" evidence="7">
    <location>
        <begin position="371"/>
        <end position="389"/>
    </location>
</feature>
<dbReference type="InterPro" id="IPR004813">
    <property type="entry name" value="OPT"/>
</dbReference>
<dbReference type="InterPro" id="IPR045035">
    <property type="entry name" value="YSL-like"/>
</dbReference>
<evidence type="ECO:0000256" key="3">
    <source>
        <dbReference type="ARBA" id="ARBA00022448"/>
    </source>
</evidence>
<keyword evidence="9" id="KW-1185">Reference proteome</keyword>
<comment type="subcellular location">
    <subcellularLocation>
        <location evidence="1">Membrane</location>
        <topology evidence="1">Multi-pass membrane protein</topology>
    </subcellularLocation>
</comment>
<name>A0A9P8VPR0_9HYPO</name>
<feature type="transmembrane region" description="Helical" evidence="7">
    <location>
        <begin position="185"/>
        <end position="204"/>
    </location>
</feature>
<evidence type="ECO:0000256" key="4">
    <source>
        <dbReference type="ARBA" id="ARBA00022692"/>
    </source>
</evidence>
<dbReference type="OrthoDB" id="5390157at2759"/>
<dbReference type="Pfam" id="PF03169">
    <property type="entry name" value="OPT"/>
    <property type="match status" value="1"/>
</dbReference>
<feature type="transmembrane region" description="Helical" evidence="7">
    <location>
        <begin position="396"/>
        <end position="417"/>
    </location>
</feature>
<keyword evidence="5 7" id="KW-1133">Transmembrane helix</keyword>
<dbReference type="Proteomes" id="UP000777438">
    <property type="component" value="Unassembled WGS sequence"/>
</dbReference>
<feature type="transmembrane region" description="Helical" evidence="7">
    <location>
        <begin position="70"/>
        <end position="92"/>
    </location>
</feature>
<feature type="transmembrane region" description="Helical" evidence="7">
    <location>
        <begin position="158"/>
        <end position="178"/>
    </location>
</feature>
<dbReference type="PANTHER" id="PTHR31645:SF0">
    <property type="entry name" value="OLIGOPEPTIDE TRANSPORTER YGL114W-RELATED"/>
    <property type="match status" value="1"/>
</dbReference>
<dbReference type="EMBL" id="JAGPYM010000083">
    <property type="protein sequence ID" value="KAH6868973.1"/>
    <property type="molecule type" value="Genomic_DNA"/>
</dbReference>
<reference evidence="8 9" key="1">
    <citation type="journal article" date="2021" name="Nat. Commun.">
        <title>Genetic determinants of endophytism in the Arabidopsis root mycobiome.</title>
        <authorList>
            <person name="Mesny F."/>
            <person name="Miyauchi S."/>
            <person name="Thiergart T."/>
            <person name="Pickel B."/>
            <person name="Atanasova L."/>
            <person name="Karlsson M."/>
            <person name="Huettel B."/>
            <person name="Barry K.W."/>
            <person name="Haridas S."/>
            <person name="Chen C."/>
            <person name="Bauer D."/>
            <person name="Andreopoulos W."/>
            <person name="Pangilinan J."/>
            <person name="LaButti K."/>
            <person name="Riley R."/>
            <person name="Lipzen A."/>
            <person name="Clum A."/>
            <person name="Drula E."/>
            <person name="Henrissat B."/>
            <person name="Kohler A."/>
            <person name="Grigoriev I.V."/>
            <person name="Martin F.M."/>
            <person name="Hacquard S."/>
        </authorList>
    </citation>
    <scope>NUCLEOTIDE SEQUENCE [LARGE SCALE GENOMIC DNA]</scope>
    <source>
        <strain evidence="8 9">MPI-CAGE-CH-0241</strain>
    </source>
</reference>
<comment type="caution">
    <text evidence="8">The sequence shown here is derived from an EMBL/GenBank/DDBJ whole genome shotgun (WGS) entry which is preliminary data.</text>
</comment>
<evidence type="ECO:0000313" key="9">
    <source>
        <dbReference type="Proteomes" id="UP000777438"/>
    </source>
</evidence>
<sequence length="422" mass="45892">MDESSVIAFWLWEFDLSPAYIGYGIIVGPIVNASILLGAVMGWGILSPVAKYNGWAPGPVSDWDNGSRGWIVWVGMGLLLGDTIVGLGWITFKPLFVRACHEPGARRYRQNRRPSHEVVEHARLLDDGSDTSHHENEPGAGPIADDNWPSASLVTTTLVLWTGAALVVLYLTSLLVAFRELVTALITLFSVLLVPLAGFMSMRSFGETDYGASLAIGRLAQFAITLVVRASSQKYTSANLLLGGAIESSAAQAAQQMGSFKTAYLTRTAPRAVLYGQIIESYIRVLITAVLYKIYTSVKMIPSEEFNVPDARLYIMASRLFRQQELPPMAMNFALGAFLLGAAFGTLRIVASKQWWRYLIPSGVGMAMGMYVIPAITLPRVVGGLILVVGRSRFILVHCATGLILGQSLFSLVGLLLDALYI</sequence>
<accession>A0A9P8VPR0</accession>
<evidence type="ECO:0000256" key="1">
    <source>
        <dbReference type="ARBA" id="ARBA00004141"/>
    </source>
</evidence>
<dbReference type="GO" id="GO:0000329">
    <property type="term" value="C:fungal-type vacuole membrane"/>
    <property type="evidence" value="ECO:0007669"/>
    <property type="project" value="TreeGrafter"/>
</dbReference>
<evidence type="ECO:0000256" key="5">
    <source>
        <dbReference type="ARBA" id="ARBA00022989"/>
    </source>
</evidence>
<feature type="transmembrane region" description="Helical" evidence="7">
    <location>
        <begin position="210"/>
        <end position="228"/>
    </location>
</feature>
<evidence type="ECO:0000256" key="6">
    <source>
        <dbReference type="ARBA" id="ARBA00023136"/>
    </source>
</evidence>
<dbReference type="AlphaFoldDB" id="A0A9P8VPR0"/>